<evidence type="ECO:0000256" key="3">
    <source>
        <dbReference type="ARBA" id="ARBA00023012"/>
    </source>
</evidence>
<keyword evidence="4" id="KW-0472">Membrane</keyword>
<feature type="transmembrane region" description="Helical" evidence="4">
    <location>
        <begin position="138"/>
        <end position="156"/>
    </location>
</feature>
<evidence type="ECO:0000256" key="4">
    <source>
        <dbReference type="SAM" id="Phobius"/>
    </source>
</evidence>
<protein>
    <recommendedName>
        <fullName evidence="5">Histidine kinase domain-containing protein</fullName>
    </recommendedName>
</protein>
<dbReference type="PANTHER" id="PTHR24421:SF58">
    <property type="entry name" value="SIGNAL TRANSDUCTION HISTIDINE-PROTEIN KINASE_PHOSPHATASE UHPB"/>
    <property type="match status" value="1"/>
</dbReference>
<gene>
    <name evidence="6" type="ORF">GCM10007878_05270</name>
</gene>
<feature type="transmembrane region" description="Helical" evidence="4">
    <location>
        <begin position="35"/>
        <end position="58"/>
    </location>
</feature>
<dbReference type="Gene3D" id="1.20.5.1930">
    <property type="match status" value="1"/>
</dbReference>
<dbReference type="SMART" id="SM00387">
    <property type="entry name" value="HATPase_c"/>
    <property type="match status" value="1"/>
</dbReference>
<keyword evidence="1" id="KW-0808">Transferase</keyword>
<name>A0ABQ5ZUJ7_9GAMM</name>
<keyword evidence="7" id="KW-1185">Reference proteome</keyword>
<feature type="transmembrane region" description="Helical" evidence="4">
    <location>
        <begin position="115"/>
        <end position="131"/>
    </location>
</feature>
<dbReference type="EMBL" id="BSOR01000011">
    <property type="protein sequence ID" value="GLR63092.1"/>
    <property type="molecule type" value="Genomic_DNA"/>
</dbReference>
<sequence length="403" mass="45595">MLKLPITEKLNILWNNLTTCGGVFFPGSRHYRRVFLINVMLLAAMGVFGLFTLLNLLVFNDFKVAVVDLVAFVSALTALIYFRFSRDVKKSGFITTVIIGLALLSFLYLTQHYEYSLFWLATFPPFAYFLNGTKRGTFAVALLFIPVFITLILNLGVWEPAPYDQVSIYNISVAFIALVVLVYFYEKSRHQAQVQLQAIRNRDATEKERSRLLREMHDGLGAQLTTALYAARNEQASVEEVADYLQLALEDLRIMMDSMQAFDGDVATLLGQLRYRLERRIQQAGLELSWQVEDLPNFPNMTPQDALNLQRLMQEALVNTIKHAKARKVSLMACMIAPKVLKIQIKDDGCGFDEQLVEFTGRGLSNLHYRAVELNAKLTLNSQPGQGCCIELLVPVSKTSNNE</sequence>
<dbReference type="PROSITE" id="PS50109">
    <property type="entry name" value="HIS_KIN"/>
    <property type="match status" value="1"/>
</dbReference>
<dbReference type="PANTHER" id="PTHR24421">
    <property type="entry name" value="NITRATE/NITRITE SENSOR PROTEIN NARX-RELATED"/>
    <property type="match status" value="1"/>
</dbReference>
<reference evidence="7" key="1">
    <citation type="journal article" date="2019" name="Int. J. Syst. Evol. Microbiol.">
        <title>The Global Catalogue of Microorganisms (GCM) 10K type strain sequencing project: providing services to taxonomists for standard genome sequencing and annotation.</title>
        <authorList>
            <consortium name="The Broad Institute Genomics Platform"/>
            <consortium name="The Broad Institute Genome Sequencing Center for Infectious Disease"/>
            <person name="Wu L."/>
            <person name="Ma J."/>
        </authorList>
    </citation>
    <scope>NUCLEOTIDE SEQUENCE [LARGE SCALE GENOMIC DNA]</scope>
    <source>
        <strain evidence="7">NBRC 100033</strain>
    </source>
</reference>
<keyword evidence="2" id="KW-0418">Kinase</keyword>
<dbReference type="RefSeq" id="WP_027850210.1">
    <property type="nucleotide sequence ID" value="NZ_BSOR01000011.1"/>
</dbReference>
<accession>A0ABQ5ZUJ7</accession>
<dbReference type="InterPro" id="IPR036890">
    <property type="entry name" value="HATPase_C_sf"/>
</dbReference>
<dbReference type="InterPro" id="IPR005467">
    <property type="entry name" value="His_kinase_dom"/>
</dbReference>
<evidence type="ECO:0000256" key="1">
    <source>
        <dbReference type="ARBA" id="ARBA00022679"/>
    </source>
</evidence>
<dbReference type="Pfam" id="PF20966">
    <property type="entry name" value="MASE6"/>
    <property type="match status" value="1"/>
</dbReference>
<keyword evidence="4" id="KW-0812">Transmembrane</keyword>
<dbReference type="InterPro" id="IPR050482">
    <property type="entry name" value="Sensor_HK_TwoCompSys"/>
</dbReference>
<comment type="caution">
    <text evidence="6">The sequence shown here is derived from an EMBL/GenBank/DDBJ whole genome shotgun (WGS) entry which is preliminary data.</text>
</comment>
<evidence type="ECO:0000313" key="6">
    <source>
        <dbReference type="EMBL" id="GLR63092.1"/>
    </source>
</evidence>
<proteinExistence type="predicted"/>
<dbReference type="CDD" id="cd16917">
    <property type="entry name" value="HATPase_UhpB-NarQ-NarX-like"/>
    <property type="match status" value="1"/>
</dbReference>
<feature type="transmembrane region" description="Helical" evidence="4">
    <location>
        <begin position="168"/>
        <end position="185"/>
    </location>
</feature>
<dbReference type="Gene3D" id="3.30.565.10">
    <property type="entry name" value="Histidine kinase-like ATPase, C-terminal domain"/>
    <property type="match status" value="1"/>
</dbReference>
<feature type="domain" description="Histidine kinase" evidence="5">
    <location>
        <begin position="211"/>
        <end position="398"/>
    </location>
</feature>
<feature type="transmembrane region" description="Helical" evidence="4">
    <location>
        <begin position="91"/>
        <end position="109"/>
    </location>
</feature>
<feature type="transmembrane region" description="Helical" evidence="4">
    <location>
        <begin position="64"/>
        <end position="84"/>
    </location>
</feature>
<keyword evidence="3" id="KW-0902">Two-component regulatory system</keyword>
<evidence type="ECO:0000259" key="5">
    <source>
        <dbReference type="PROSITE" id="PS50109"/>
    </source>
</evidence>
<dbReference type="Proteomes" id="UP001156682">
    <property type="component" value="Unassembled WGS sequence"/>
</dbReference>
<dbReference type="SUPFAM" id="SSF55874">
    <property type="entry name" value="ATPase domain of HSP90 chaperone/DNA topoisomerase II/histidine kinase"/>
    <property type="match status" value="1"/>
</dbReference>
<evidence type="ECO:0000313" key="7">
    <source>
        <dbReference type="Proteomes" id="UP001156682"/>
    </source>
</evidence>
<organism evidence="6 7">
    <name type="scientific">Marinospirillum insulare</name>
    <dbReference type="NCBI Taxonomy" id="217169"/>
    <lineage>
        <taxon>Bacteria</taxon>
        <taxon>Pseudomonadati</taxon>
        <taxon>Pseudomonadota</taxon>
        <taxon>Gammaproteobacteria</taxon>
        <taxon>Oceanospirillales</taxon>
        <taxon>Oceanospirillaceae</taxon>
        <taxon>Marinospirillum</taxon>
    </lineage>
</organism>
<dbReference type="InterPro" id="IPR048435">
    <property type="entry name" value="MASE6"/>
</dbReference>
<dbReference type="InterPro" id="IPR003594">
    <property type="entry name" value="HATPase_dom"/>
</dbReference>
<keyword evidence="4" id="KW-1133">Transmembrane helix</keyword>
<dbReference type="Pfam" id="PF02518">
    <property type="entry name" value="HATPase_c"/>
    <property type="match status" value="1"/>
</dbReference>
<evidence type="ECO:0000256" key="2">
    <source>
        <dbReference type="ARBA" id="ARBA00022777"/>
    </source>
</evidence>